<dbReference type="AlphaFoldDB" id="A0A9P7DLB7"/>
<accession>A0A9P7DLB7</accession>
<dbReference type="Proteomes" id="UP000807769">
    <property type="component" value="Unassembled WGS sequence"/>
</dbReference>
<organism evidence="1 2">
    <name type="scientific">Suillus subaureus</name>
    <dbReference type="NCBI Taxonomy" id="48587"/>
    <lineage>
        <taxon>Eukaryota</taxon>
        <taxon>Fungi</taxon>
        <taxon>Dikarya</taxon>
        <taxon>Basidiomycota</taxon>
        <taxon>Agaricomycotina</taxon>
        <taxon>Agaricomycetes</taxon>
        <taxon>Agaricomycetidae</taxon>
        <taxon>Boletales</taxon>
        <taxon>Suillineae</taxon>
        <taxon>Suillaceae</taxon>
        <taxon>Suillus</taxon>
    </lineage>
</organism>
<evidence type="ECO:0000313" key="2">
    <source>
        <dbReference type="Proteomes" id="UP000807769"/>
    </source>
</evidence>
<proteinExistence type="predicted"/>
<name>A0A9P7DLB7_9AGAM</name>
<dbReference type="EMBL" id="JABBWG010000200">
    <property type="protein sequence ID" value="KAG1797660.1"/>
    <property type="molecule type" value="Genomic_DNA"/>
</dbReference>
<dbReference type="OrthoDB" id="2606964at2759"/>
<sequence>MRINTRRVSKVAPHRSFDYSEDLYRCIEHLFQISLLLHTMSVKATETQIGIYNNTKYMISARITNDNADTGGLGFFDIEPGKTELWKRGHWQVAFVLKRSYEPSDNQAETLVVKPGEIYNINDD</sequence>
<comment type="caution">
    <text evidence="1">The sequence shown here is derived from an EMBL/GenBank/DDBJ whole genome shotgun (WGS) entry which is preliminary data.</text>
</comment>
<reference evidence="1" key="1">
    <citation type="journal article" date="2020" name="New Phytol.">
        <title>Comparative genomics reveals dynamic genome evolution in host specialist ectomycorrhizal fungi.</title>
        <authorList>
            <person name="Lofgren L.A."/>
            <person name="Nguyen N.H."/>
            <person name="Vilgalys R."/>
            <person name="Ruytinx J."/>
            <person name="Liao H.L."/>
            <person name="Branco S."/>
            <person name="Kuo A."/>
            <person name="LaButti K."/>
            <person name="Lipzen A."/>
            <person name="Andreopoulos W."/>
            <person name="Pangilinan J."/>
            <person name="Riley R."/>
            <person name="Hundley H."/>
            <person name="Na H."/>
            <person name="Barry K."/>
            <person name="Grigoriev I.V."/>
            <person name="Stajich J.E."/>
            <person name="Kennedy P.G."/>
        </authorList>
    </citation>
    <scope>NUCLEOTIDE SEQUENCE</scope>
    <source>
        <strain evidence="1">MN1</strain>
    </source>
</reference>
<gene>
    <name evidence="1" type="ORF">BJ212DRAFT_1582011</name>
</gene>
<keyword evidence="2" id="KW-1185">Reference proteome</keyword>
<evidence type="ECO:0000313" key="1">
    <source>
        <dbReference type="EMBL" id="KAG1797660.1"/>
    </source>
</evidence>
<dbReference type="GeneID" id="64636332"/>
<protein>
    <submittedName>
        <fullName evidence="1">Uncharacterized protein</fullName>
    </submittedName>
</protein>
<dbReference type="RefSeq" id="XP_041185531.1">
    <property type="nucleotide sequence ID" value="XM_041342316.1"/>
</dbReference>